<dbReference type="Pfam" id="PF11162">
    <property type="entry name" value="DUF2946"/>
    <property type="match status" value="1"/>
</dbReference>
<name>A0A418VRZ7_9PROT</name>
<reference evidence="1 2" key="1">
    <citation type="submission" date="2018-09" db="EMBL/GenBank/DDBJ databases">
        <authorList>
            <person name="Zhu H."/>
        </authorList>
    </citation>
    <scope>NUCLEOTIDE SEQUENCE [LARGE SCALE GENOMIC DNA]</scope>
    <source>
        <strain evidence="1 2">K2W22B-5</strain>
    </source>
</reference>
<dbReference type="AlphaFoldDB" id="A0A418VRZ7"/>
<accession>A0A418VRZ7</accession>
<sequence>MRLVRNSARRGMRIGLGAGTFSLLAQILLWAWMPTAVAADGVLFGGILVCTPDGFKTVSLDGALDASGKAGGDDACPLCPLIGGLALPPPDLFALAQGADAVDRGPGLEPRRPSGWFLYNLQARAPPFFG</sequence>
<dbReference type="EMBL" id="QYUL01000003">
    <property type="protein sequence ID" value="RJF79248.1"/>
    <property type="molecule type" value="Genomic_DNA"/>
</dbReference>
<dbReference type="Proteomes" id="UP000283458">
    <property type="component" value="Unassembled WGS sequence"/>
</dbReference>
<comment type="caution">
    <text evidence="1">The sequence shown here is derived from an EMBL/GenBank/DDBJ whole genome shotgun (WGS) entry which is preliminary data.</text>
</comment>
<dbReference type="InterPro" id="IPR021333">
    <property type="entry name" value="DUF2946"/>
</dbReference>
<protein>
    <submittedName>
        <fullName evidence="1">DUF2946 domain-containing protein</fullName>
    </submittedName>
</protein>
<evidence type="ECO:0000313" key="1">
    <source>
        <dbReference type="EMBL" id="RJF79248.1"/>
    </source>
</evidence>
<proteinExistence type="predicted"/>
<organism evidence="1 2">
    <name type="scientific">Azospirillum cavernae</name>
    <dbReference type="NCBI Taxonomy" id="2320860"/>
    <lineage>
        <taxon>Bacteria</taxon>
        <taxon>Pseudomonadati</taxon>
        <taxon>Pseudomonadota</taxon>
        <taxon>Alphaproteobacteria</taxon>
        <taxon>Rhodospirillales</taxon>
        <taxon>Azospirillaceae</taxon>
        <taxon>Azospirillum</taxon>
    </lineage>
</organism>
<keyword evidence="2" id="KW-1185">Reference proteome</keyword>
<dbReference type="OrthoDB" id="7305432at2"/>
<evidence type="ECO:0000313" key="2">
    <source>
        <dbReference type="Proteomes" id="UP000283458"/>
    </source>
</evidence>
<gene>
    <name evidence="1" type="ORF">D3877_20775</name>
</gene>